<dbReference type="InterPro" id="IPR015422">
    <property type="entry name" value="PyrdxlP-dep_Trfase_small"/>
</dbReference>
<dbReference type="GO" id="GO:0008453">
    <property type="term" value="F:alanine-glyoxylate transaminase activity"/>
    <property type="evidence" value="ECO:0007669"/>
    <property type="project" value="TreeGrafter"/>
</dbReference>
<comment type="caution">
    <text evidence="4">The sequence shown here is derived from an EMBL/GenBank/DDBJ whole genome shotgun (WGS) entry which is preliminary data.</text>
</comment>
<evidence type="ECO:0000256" key="1">
    <source>
        <dbReference type="ARBA" id="ARBA00001933"/>
    </source>
</evidence>
<protein>
    <recommendedName>
        <fullName evidence="3">Aminotransferase class V domain-containing protein</fullName>
    </recommendedName>
</protein>
<evidence type="ECO:0000313" key="5">
    <source>
        <dbReference type="Proteomes" id="UP001485043"/>
    </source>
</evidence>
<sequence length="235" mass="25554">MAGSDTHARPEEKVVAVSDKIKGPQGVIKVPYRILMGPGPSNANPRILSAQTLPLLGHLHPPFLAIMDEIKAGLQYAFQTESKYTLLISGTGHAGMELCLANMLEPGQKVVIGNNGIWGERCADMAKRYDADVVELKCAPGKSLSFEEVKQAVEEHKPALLFLCQVGLLLWVDGTWGPTVSTLGLVADDIQLCPQHANERIRAAVGFYLYGFHHSQCPAQGLPRDLLLKICAEMM</sequence>
<dbReference type="InterPro" id="IPR015424">
    <property type="entry name" value="PyrdxlP-dep_Trfase"/>
</dbReference>
<keyword evidence="2" id="KW-0663">Pyridoxal phosphate</keyword>
<dbReference type="PANTHER" id="PTHR21152">
    <property type="entry name" value="AMINOTRANSFERASE CLASS V"/>
    <property type="match status" value="1"/>
</dbReference>
<dbReference type="PANTHER" id="PTHR21152:SF40">
    <property type="entry name" value="ALANINE--GLYOXYLATE AMINOTRANSFERASE"/>
    <property type="match status" value="1"/>
</dbReference>
<evidence type="ECO:0000259" key="3">
    <source>
        <dbReference type="Pfam" id="PF00266"/>
    </source>
</evidence>
<dbReference type="GO" id="GO:0019265">
    <property type="term" value="P:glycine biosynthetic process, by transamination of glyoxylate"/>
    <property type="evidence" value="ECO:0007669"/>
    <property type="project" value="TreeGrafter"/>
</dbReference>
<dbReference type="Proteomes" id="UP001485043">
    <property type="component" value="Unassembled WGS sequence"/>
</dbReference>
<gene>
    <name evidence="4" type="ORF">WJX84_004260</name>
</gene>
<accession>A0AAW1SPK3</accession>
<dbReference type="EMBL" id="JALJOV010001214">
    <property type="protein sequence ID" value="KAK9851902.1"/>
    <property type="molecule type" value="Genomic_DNA"/>
</dbReference>
<keyword evidence="5" id="KW-1185">Reference proteome</keyword>
<dbReference type="Gene3D" id="3.90.1150.10">
    <property type="entry name" value="Aspartate Aminotransferase, domain 1"/>
    <property type="match status" value="1"/>
</dbReference>
<dbReference type="InterPro" id="IPR000192">
    <property type="entry name" value="Aminotrans_V_dom"/>
</dbReference>
<dbReference type="InterPro" id="IPR015421">
    <property type="entry name" value="PyrdxlP-dep_Trfase_major"/>
</dbReference>
<dbReference type="Pfam" id="PF00266">
    <property type="entry name" value="Aminotran_5"/>
    <property type="match status" value="1"/>
</dbReference>
<proteinExistence type="predicted"/>
<dbReference type="AlphaFoldDB" id="A0AAW1SPK3"/>
<dbReference type="GO" id="GO:0005777">
    <property type="term" value="C:peroxisome"/>
    <property type="evidence" value="ECO:0007669"/>
    <property type="project" value="TreeGrafter"/>
</dbReference>
<name>A0AAW1SPK3_9CHLO</name>
<dbReference type="GO" id="GO:0004760">
    <property type="term" value="F:L-serine-pyruvate transaminase activity"/>
    <property type="evidence" value="ECO:0007669"/>
    <property type="project" value="TreeGrafter"/>
</dbReference>
<comment type="cofactor">
    <cofactor evidence="1">
        <name>pyridoxal 5'-phosphate</name>
        <dbReference type="ChEBI" id="CHEBI:597326"/>
    </cofactor>
</comment>
<feature type="domain" description="Aminotransferase class V" evidence="3">
    <location>
        <begin position="58"/>
        <end position="166"/>
    </location>
</feature>
<dbReference type="Gene3D" id="3.40.640.10">
    <property type="entry name" value="Type I PLP-dependent aspartate aminotransferase-like (Major domain)"/>
    <property type="match status" value="1"/>
</dbReference>
<evidence type="ECO:0000256" key="2">
    <source>
        <dbReference type="ARBA" id="ARBA00022898"/>
    </source>
</evidence>
<organism evidence="4 5">
    <name type="scientific">Apatococcus fuscideae</name>
    <dbReference type="NCBI Taxonomy" id="2026836"/>
    <lineage>
        <taxon>Eukaryota</taxon>
        <taxon>Viridiplantae</taxon>
        <taxon>Chlorophyta</taxon>
        <taxon>core chlorophytes</taxon>
        <taxon>Trebouxiophyceae</taxon>
        <taxon>Chlorellales</taxon>
        <taxon>Chlorellaceae</taxon>
        <taxon>Apatococcus</taxon>
    </lineage>
</organism>
<dbReference type="SUPFAM" id="SSF53383">
    <property type="entry name" value="PLP-dependent transferases"/>
    <property type="match status" value="1"/>
</dbReference>
<evidence type="ECO:0000313" key="4">
    <source>
        <dbReference type="EMBL" id="KAK9851902.1"/>
    </source>
</evidence>
<reference evidence="4 5" key="1">
    <citation type="journal article" date="2024" name="Nat. Commun.">
        <title>Phylogenomics reveals the evolutionary origins of lichenization in chlorophyte algae.</title>
        <authorList>
            <person name="Puginier C."/>
            <person name="Libourel C."/>
            <person name="Otte J."/>
            <person name="Skaloud P."/>
            <person name="Haon M."/>
            <person name="Grisel S."/>
            <person name="Petersen M."/>
            <person name="Berrin J.G."/>
            <person name="Delaux P.M."/>
            <person name="Dal Grande F."/>
            <person name="Keller J."/>
        </authorList>
    </citation>
    <scope>NUCLEOTIDE SEQUENCE [LARGE SCALE GENOMIC DNA]</scope>
    <source>
        <strain evidence="4 5">SAG 2523</strain>
    </source>
</reference>